<dbReference type="Pfam" id="PF02044">
    <property type="entry name" value="Bombesin"/>
    <property type="match status" value="1"/>
</dbReference>
<dbReference type="eggNOG" id="ENOG502S4DG">
    <property type="taxonomic scope" value="Eukaryota"/>
</dbReference>
<dbReference type="GeneTree" id="ENSGT00940000154470"/>
<evidence type="ECO:0000256" key="4">
    <source>
        <dbReference type="ARBA" id="ARBA00016270"/>
    </source>
</evidence>
<dbReference type="RefSeq" id="XP_014349884.1">
    <property type="nucleotide sequence ID" value="XM_014494398.1"/>
</dbReference>
<keyword evidence="6" id="KW-0165">Cleavage on pair of basic residues</keyword>
<dbReference type="OMA" id="KDMMDYL"/>
<reference evidence="12" key="1">
    <citation type="submission" date="2011-08" db="EMBL/GenBank/DDBJ databases">
        <title>The draft genome of Latimeria chalumnae.</title>
        <authorList>
            <person name="Di Palma F."/>
            <person name="Alfoldi J."/>
            <person name="Johnson J."/>
            <person name="Berlin A."/>
            <person name="Gnerre S."/>
            <person name="Jaffe D."/>
            <person name="MacCallum I."/>
            <person name="Young S."/>
            <person name="Walker B.J."/>
            <person name="Lander E."/>
            <person name="Lindblad-Toh K."/>
        </authorList>
    </citation>
    <scope>NUCLEOTIDE SEQUENCE [LARGE SCALE GENOMIC DNA]</scope>
    <source>
        <strain evidence="12">Wild caught</strain>
    </source>
</reference>
<dbReference type="PANTHER" id="PTHR16866:SF2">
    <property type="entry name" value="GASTRIN-RELEASING PEPTIDE"/>
    <property type="match status" value="1"/>
</dbReference>
<dbReference type="OrthoDB" id="9879745at2759"/>
<keyword evidence="8" id="KW-0027">Amidation</keyword>
<evidence type="ECO:0000256" key="9">
    <source>
        <dbReference type="ARBA" id="ARBA00023329"/>
    </source>
</evidence>
<dbReference type="Proteomes" id="UP000008672">
    <property type="component" value="Unassembled WGS sequence"/>
</dbReference>
<dbReference type="GO" id="GO:0007218">
    <property type="term" value="P:neuropeptide signaling pathway"/>
    <property type="evidence" value="ECO:0007669"/>
    <property type="project" value="InterPro"/>
</dbReference>
<organism evidence="11 12">
    <name type="scientific">Latimeria chalumnae</name>
    <name type="common">Coelacanth</name>
    <dbReference type="NCBI Taxonomy" id="7897"/>
    <lineage>
        <taxon>Eukaryota</taxon>
        <taxon>Metazoa</taxon>
        <taxon>Chordata</taxon>
        <taxon>Craniata</taxon>
        <taxon>Vertebrata</taxon>
        <taxon>Euteleostomi</taxon>
        <taxon>Coelacanthiformes</taxon>
        <taxon>Coelacanthidae</taxon>
        <taxon>Latimeria</taxon>
    </lineage>
</organism>
<evidence type="ECO:0000313" key="10">
    <source>
        <dbReference type="EMBL" id="ALD51558.1"/>
    </source>
</evidence>
<keyword evidence="5" id="KW-0964">Secreted</keyword>
<dbReference type="GeneID" id="106705310"/>
<evidence type="ECO:0000256" key="1">
    <source>
        <dbReference type="ARBA" id="ARBA00004263"/>
    </source>
</evidence>
<dbReference type="PANTHER" id="PTHR16866">
    <property type="entry name" value="GASTRIN-RELEASING PEPTIDE"/>
    <property type="match status" value="1"/>
</dbReference>
<name>M3XKD6_LATCH</name>
<evidence type="ECO:0000313" key="11">
    <source>
        <dbReference type="Ensembl" id="ENSLACP00000023192.1"/>
    </source>
</evidence>
<dbReference type="InterPro" id="IPR000874">
    <property type="entry name" value="Bombesin"/>
</dbReference>
<evidence type="ECO:0000256" key="2">
    <source>
        <dbReference type="ARBA" id="ARBA00004613"/>
    </source>
</evidence>
<dbReference type="GO" id="GO:0031410">
    <property type="term" value="C:cytoplasmic vesicle"/>
    <property type="evidence" value="ECO:0007669"/>
    <property type="project" value="UniProtKB-SubCell"/>
</dbReference>
<reference evidence="11" key="3">
    <citation type="submission" date="2025-05" db="UniProtKB">
        <authorList>
            <consortium name="Ensembl"/>
        </authorList>
    </citation>
    <scope>IDENTIFICATION</scope>
</reference>
<accession>M3XKD6</accession>
<dbReference type="HOGENOM" id="CLU_144892_0_0_1"/>
<dbReference type="STRING" id="7897.ENSLACP00000023192"/>
<dbReference type="AlphaFoldDB" id="M3XKD6"/>
<protein>
    <recommendedName>
        <fullName evidence="4">Gastrin-releasing peptide</fullName>
    </recommendedName>
</protein>
<evidence type="ECO:0000313" key="12">
    <source>
        <dbReference type="Proteomes" id="UP000008672"/>
    </source>
</evidence>
<dbReference type="GO" id="GO:0005615">
    <property type="term" value="C:extracellular space"/>
    <property type="evidence" value="ECO:0007669"/>
    <property type="project" value="TreeGrafter"/>
</dbReference>
<comment type="subcellular location">
    <subcellularLocation>
        <location evidence="1">Cytoplasmic vesicle</location>
        <location evidence="1">Secretory vesicle lumen</location>
    </subcellularLocation>
    <subcellularLocation>
        <location evidence="2">Secreted</location>
    </subcellularLocation>
</comment>
<evidence type="ECO:0000256" key="6">
    <source>
        <dbReference type="ARBA" id="ARBA00022685"/>
    </source>
</evidence>
<sequence length="154" mass="17639">MGCEFLFWKYRSLFSLIVMSIVISRVQFGTAVPVQQNVAPLSKIYPRGSHWAVGHLMGKKSIADFPYNYEGEDKVLYSPLPEDAKQIGGYQQRVESLKNLLRLLEGVESRDTQLLKEEFSMSNKKPFETEDSKILKDVVDYLLQLMNTKENSPS</sequence>
<dbReference type="Ensembl" id="ENSLACT00000026059.1">
    <property type="protein sequence ID" value="ENSLACP00000023192.1"/>
    <property type="gene ID" value="ENSLACG00000022250.1"/>
</dbReference>
<evidence type="ECO:0000256" key="8">
    <source>
        <dbReference type="ARBA" id="ARBA00022815"/>
    </source>
</evidence>
<dbReference type="EMBL" id="KT235775">
    <property type="protein sequence ID" value="ALD51558.1"/>
    <property type="molecule type" value="mRNA"/>
</dbReference>
<evidence type="ECO:0000256" key="7">
    <source>
        <dbReference type="ARBA" id="ARBA00022729"/>
    </source>
</evidence>
<gene>
    <name evidence="11" type="primary">LOC106705310</name>
    <name evidence="10" type="synonym">GRP</name>
</gene>
<dbReference type="PROSITE" id="PS00257">
    <property type="entry name" value="BOMBESIN"/>
    <property type="match status" value="1"/>
</dbReference>
<dbReference type="EMBL" id="AFYH01165227">
    <property type="status" value="NOT_ANNOTATED_CDS"/>
    <property type="molecule type" value="Genomic_DNA"/>
</dbReference>
<proteinExistence type="evidence at transcript level"/>
<keyword evidence="9" id="KW-0968">Cytoplasmic vesicle</keyword>
<reference evidence="10" key="2">
    <citation type="journal article" date="2015" name="Mol. Biol. Evol.">
        <title>Prevertebrate Local Gene Duplication Facilitated Expansion of the Neuropeptide GPCR Superfamily.</title>
        <authorList>
            <person name="Yun S."/>
            <person name="Furlong M."/>
            <person name="Sim M."/>
            <person name="Cho M."/>
            <person name="Park S."/>
            <person name="Cho E.B."/>
            <person name="Reyes-Alcaraz A."/>
            <person name="Hwang J.I."/>
            <person name="Kim J."/>
            <person name="Seong J.Y."/>
        </authorList>
    </citation>
    <scope>NUCLEOTIDE SEQUENCE</scope>
</reference>
<evidence type="ECO:0000256" key="5">
    <source>
        <dbReference type="ARBA" id="ARBA00022525"/>
    </source>
</evidence>
<comment type="similarity">
    <text evidence="3">Belongs to the bombesin/neuromedin-B/ranatensin family.</text>
</comment>
<dbReference type="KEGG" id="lcm:106705310"/>
<evidence type="ECO:0000256" key="3">
    <source>
        <dbReference type="ARBA" id="ARBA00010012"/>
    </source>
</evidence>
<keyword evidence="7" id="KW-0732">Signal</keyword>
<keyword evidence="12" id="KW-1185">Reference proteome</keyword>
<dbReference type="GO" id="GO:0005184">
    <property type="term" value="F:neuropeptide hormone activity"/>
    <property type="evidence" value="ECO:0007669"/>
    <property type="project" value="TreeGrafter"/>
</dbReference>